<keyword evidence="1" id="KW-0472">Membrane</keyword>
<dbReference type="EMBL" id="CADCWI010000078">
    <property type="protein sequence ID" value="CAA9556156.1"/>
    <property type="molecule type" value="Genomic_DNA"/>
</dbReference>
<keyword evidence="1" id="KW-0812">Transmembrane</keyword>
<dbReference type="InterPro" id="IPR052901">
    <property type="entry name" value="Bact_TGase-like"/>
</dbReference>
<organism evidence="3">
    <name type="scientific">uncultured Thermomicrobiales bacterium</name>
    <dbReference type="NCBI Taxonomy" id="1645740"/>
    <lineage>
        <taxon>Bacteria</taxon>
        <taxon>Pseudomonadati</taxon>
        <taxon>Thermomicrobiota</taxon>
        <taxon>Thermomicrobia</taxon>
        <taxon>Thermomicrobiales</taxon>
        <taxon>environmental samples</taxon>
    </lineage>
</organism>
<proteinExistence type="predicted"/>
<keyword evidence="1" id="KW-1133">Transmembrane helix</keyword>
<dbReference type="AlphaFoldDB" id="A0A6J4UNV9"/>
<feature type="transmembrane region" description="Helical" evidence="1">
    <location>
        <begin position="116"/>
        <end position="138"/>
    </location>
</feature>
<feature type="domain" description="Transglutaminase-like" evidence="2">
    <location>
        <begin position="1"/>
        <end position="57"/>
    </location>
</feature>
<dbReference type="SMART" id="SM00460">
    <property type="entry name" value="TGc"/>
    <property type="match status" value="1"/>
</dbReference>
<accession>A0A6J4UNV9</accession>
<dbReference type="InterPro" id="IPR038765">
    <property type="entry name" value="Papain-like_cys_pep_sf"/>
</dbReference>
<evidence type="ECO:0000256" key="1">
    <source>
        <dbReference type="SAM" id="Phobius"/>
    </source>
</evidence>
<dbReference type="Gene3D" id="3.10.620.30">
    <property type="match status" value="1"/>
</dbReference>
<keyword evidence="3" id="KW-0645">Protease</keyword>
<evidence type="ECO:0000313" key="3">
    <source>
        <dbReference type="EMBL" id="CAA9556156.1"/>
    </source>
</evidence>
<dbReference type="InterPro" id="IPR025403">
    <property type="entry name" value="TgpA-like_C"/>
</dbReference>
<sequence length="236" mass="25900">MAVMLRTLGVPSRVAVGFFPGDYDDSQEQYVYIQRNAHAWVEVFFPGYGWIPFEPTSARPMIEEGNVGTSLPSTPPPADEPFATEAIATPDPATQDVPPLAPARATPADGDDEGGWLLPAGLAGLVLGGVLLTGWAMWTLPLRGLSSTSALYKRLTALGRLVGLRPTPSATPREFGRSLGQSVPQAREHVSRIVQVYEVDQFGPNRANPRMLTEASHAWLNLRRNAWRWLFRRNRA</sequence>
<dbReference type="PANTHER" id="PTHR42736:SF1">
    <property type="entry name" value="PROTEIN-GLUTAMINE GAMMA-GLUTAMYLTRANSFERASE"/>
    <property type="match status" value="1"/>
</dbReference>
<keyword evidence="3" id="KW-0378">Hydrolase</keyword>
<dbReference type="GO" id="GO:0008233">
    <property type="term" value="F:peptidase activity"/>
    <property type="evidence" value="ECO:0007669"/>
    <property type="project" value="UniProtKB-KW"/>
</dbReference>
<dbReference type="PANTHER" id="PTHR42736">
    <property type="entry name" value="PROTEIN-GLUTAMINE GAMMA-GLUTAMYLTRANSFERASE"/>
    <property type="match status" value="1"/>
</dbReference>
<dbReference type="GO" id="GO:0006508">
    <property type="term" value="P:proteolysis"/>
    <property type="evidence" value="ECO:0007669"/>
    <property type="project" value="UniProtKB-KW"/>
</dbReference>
<name>A0A6J4UNV9_9BACT</name>
<dbReference type="Pfam" id="PF13559">
    <property type="entry name" value="DUF4129"/>
    <property type="match status" value="1"/>
</dbReference>
<dbReference type="InterPro" id="IPR002931">
    <property type="entry name" value="Transglutaminase-like"/>
</dbReference>
<dbReference type="Pfam" id="PF01841">
    <property type="entry name" value="Transglut_core"/>
    <property type="match status" value="1"/>
</dbReference>
<evidence type="ECO:0000259" key="2">
    <source>
        <dbReference type="SMART" id="SM00460"/>
    </source>
</evidence>
<protein>
    <submittedName>
        <fullName evidence="3">FIG001454: Transglutaminase-like enzymes, putative cysteine proteases</fullName>
    </submittedName>
</protein>
<reference evidence="3" key="1">
    <citation type="submission" date="2020-02" db="EMBL/GenBank/DDBJ databases">
        <authorList>
            <person name="Meier V. D."/>
        </authorList>
    </citation>
    <scope>NUCLEOTIDE SEQUENCE</scope>
    <source>
        <strain evidence="3">AVDCRST_MAG43</strain>
    </source>
</reference>
<gene>
    <name evidence="3" type="ORF">AVDCRST_MAG43-1480</name>
</gene>
<dbReference type="SUPFAM" id="SSF54001">
    <property type="entry name" value="Cysteine proteinases"/>
    <property type="match status" value="1"/>
</dbReference>